<dbReference type="InterPro" id="IPR026444">
    <property type="entry name" value="Secre_tail"/>
</dbReference>
<accession>A0ABY5NUP9</accession>
<feature type="domain" description="Secretion system C-terminal sorting" evidence="3">
    <location>
        <begin position="283"/>
        <end position="354"/>
    </location>
</feature>
<evidence type="ECO:0000256" key="2">
    <source>
        <dbReference type="SAM" id="SignalP"/>
    </source>
</evidence>
<feature type="signal peptide" evidence="2">
    <location>
        <begin position="1"/>
        <end position="20"/>
    </location>
</feature>
<keyword evidence="5" id="KW-1185">Reference proteome</keyword>
<evidence type="ECO:0000256" key="1">
    <source>
        <dbReference type="ARBA" id="ARBA00022729"/>
    </source>
</evidence>
<sequence>MKTRIFYIAAVFLFTHLCTAQILFTENFNNYALGEVSTDATGAIPGKGGWYVRKAYPNNPAPCEIVAEAGRGNVLSIGGNINNFTQGNTSRVIQKNINTLWNGRTQGNNILKLEYDVYTVSTSVSTDKMGGYVGLSTATSNKYTVSNVIDNIVAGKPSAVNAKLQTGYYTPSGTQYIYLGVNNTPEYNNFPYNTWISVQLFVDYEYEAGNVIGGKIYVYIPALNILKGASFTHNEIIEILHLHGGGTGNLPVAVKYDNIKLTALNTLPNYLGVENFSAENFNLYPNPASSVVNITNTENMQIQQITVYDVAGKQLSTQKYNNETEIQLNVEHLASGTYMLHLQTNQGTAVKKLVKK</sequence>
<organism evidence="4 5">
    <name type="scientific">Paenimyroides aestuarii</name>
    <dbReference type="NCBI Taxonomy" id="2968490"/>
    <lineage>
        <taxon>Bacteria</taxon>
        <taxon>Pseudomonadati</taxon>
        <taxon>Bacteroidota</taxon>
        <taxon>Flavobacteriia</taxon>
        <taxon>Flavobacteriales</taxon>
        <taxon>Flavobacteriaceae</taxon>
        <taxon>Paenimyroides</taxon>
    </lineage>
</organism>
<dbReference type="RefSeq" id="WP_257500203.1">
    <property type="nucleotide sequence ID" value="NZ_CP102382.1"/>
</dbReference>
<evidence type="ECO:0000259" key="3">
    <source>
        <dbReference type="Pfam" id="PF18962"/>
    </source>
</evidence>
<dbReference type="Pfam" id="PF18962">
    <property type="entry name" value="Por_Secre_tail"/>
    <property type="match status" value="1"/>
</dbReference>
<dbReference type="EMBL" id="CP102382">
    <property type="protein sequence ID" value="UUV22286.1"/>
    <property type="molecule type" value="Genomic_DNA"/>
</dbReference>
<gene>
    <name evidence="4" type="ORF">NPX36_04415</name>
</gene>
<reference evidence="4 5" key="1">
    <citation type="submission" date="2022-08" db="EMBL/GenBank/DDBJ databases">
        <title>Myroides zhujiangensis sp. nov., a novel bacterium isolated from sediment in the Pearl River Estuary.</title>
        <authorList>
            <person name="Cui L."/>
        </authorList>
    </citation>
    <scope>NUCLEOTIDE SEQUENCE [LARGE SCALE GENOMIC DNA]</scope>
    <source>
        <strain evidence="4 5">SCSIO 72103</strain>
    </source>
</reference>
<feature type="chain" id="PRO_5047115500" evidence="2">
    <location>
        <begin position="21"/>
        <end position="356"/>
    </location>
</feature>
<keyword evidence="1 2" id="KW-0732">Signal</keyword>
<evidence type="ECO:0000313" key="5">
    <source>
        <dbReference type="Proteomes" id="UP001317001"/>
    </source>
</evidence>
<protein>
    <submittedName>
        <fullName evidence="4">T9SS type A sorting domain-containing protein</fullName>
    </submittedName>
</protein>
<dbReference type="Proteomes" id="UP001317001">
    <property type="component" value="Chromosome"/>
</dbReference>
<proteinExistence type="predicted"/>
<evidence type="ECO:0000313" key="4">
    <source>
        <dbReference type="EMBL" id="UUV22286.1"/>
    </source>
</evidence>
<name>A0ABY5NUP9_9FLAO</name>
<dbReference type="NCBIfam" id="TIGR04183">
    <property type="entry name" value="Por_Secre_tail"/>
    <property type="match status" value="1"/>
</dbReference>